<organism evidence="1 2">
    <name type="scientific">Tectimicrobiota bacterium</name>
    <dbReference type="NCBI Taxonomy" id="2528274"/>
    <lineage>
        <taxon>Bacteria</taxon>
        <taxon>Pseudomonadati</taxon>
        <taxon>Nitrospinota/Tectimicrobiota group</taxon>
        <taxon>Candidatus Tectimicrobiota</taxon>
    </lineage>
</organism>
<name>A0A932GQ19_UNCTE</name>
<protein>
    <submittedName>
        <fullName evidence="1">Uncharacterized protein</fullName>
    </submittedName>
</protein>
<proteinExistence type="predicted"/>
<dbReference type="Proteomes" id="UP000741360">
    <property type="component" value="Unassembled WGS sequence"/>
</dbReference>
<evidence type="ECO:0000313" key="2">
    <source>
        <dbReference type="Proteomes" id="UP000741360"/>
    </source>
</evidence>
<gene>
    <name evidence="1" type="ORF">HYY65_08115</name>
</gene>
<accession>A0A932GQ19</accession>
<dbReference type="AlphaFoldDB" id="A0A932GQ19"/>
<comment type="caution">
    <text evidence="1">The sequence shown here is derived from an EMBL/GenBank/DDBJ whole genome shotgun (WGS) entry which is preliminary data.</text>
</comment>
<reference evidence="1" key="1">
    <citation type="submission" date="2020-07" db="EMBL/GenBank/DDBJ databases">
        <title>Huge and variable diversity of episymbiotic CPR bacteria and DPANN archaea in groundwater ecosystems.</title>
        <authorList>
            <person name="He C.Y."/>
            <person name="Keren R."/>
            <person name="Whittaker M."/>
            <person name="Farag I.F."/>
            <person name="Doudna J."/>
            <person name="Cate J.H.D."/>
            <person name="Banfield J.F."/>
        </authorList>
    </citation>
    <scope>NUCLEOTIDE SEQUENCE</scope>
    <source>
        <strain evidence="1">NC_groundwater_717_Ag_S-0.2um_59_8</strain>
    </source>
</reference>
<sequence length="112" mass="12834">MGIEKSHMRPLFGAISNPQDKVRVKTAAAEESDAHFGKVTKEEEFEVTIWLGFVVVPPEVPQILCKFSLRLPQPRRTHGHVFRPVPFGTQKKRAKKVLVNVETRQWFPTITE</sequence>
<evidence type="ECO:0000313" key="1">
    <source>
        <dbReference type="EMBL" id="MBI3015003.1"/>
    </source>
</evidence>
<dbReference type="EMBL" id="JACPSX010000154">
    <property type="protein sequence ID" value="MBI3015003.1"/>
    <property type="molecule type" value="Genomic_DNA"/>
</dbReference>